<dbReference type="OrthoDB" id="2992500at2759"/>
<accession>A0A067SF37</accession>
<evidence type="ECO:0000313" key="2">
    <source>
        <dbReference type="Proteomes" id="UP000027222"/>
    </source>
</evidence>
<dbReference type="EMBL" id="KL142401">
    <property type="protein sequence ID" value="KDR69540.1"/>
    <property type="molecule type" value="Genomic_DNA"/>
</dbReference>
<evidence type="ECO:0000313" key="1">
    <source>
        <dbReference type="EMBL" id="KDR69540.1"/>
    </source>
</evidence>
<dbReference type="Proteomes" id="UP000027222">
    <property type="component" value="Unassembled WGS sequence"/>
</dbReference>
<gene>
    <name evidence="1" type="ORF">GALMADRAFT_145296</name>
</gene>
<dbReference type="AlphaFoldDB" id="A0A067SF37"/>
<dbReference type="HOGENOM" id="CLU_043415_0_0_1"/>
<sequence length="483" mass="54669">MHTMIDSRIMGWIFEAVLEDFPAILPPSINDPRYTIQLVCQSWRDVLLSTPSCWKVFAFMPKPFDDLARLLQIFEAHIRRSGSSPLAFYFLTDIDNHLQLRTTNPYIPLLGVEQLVYGRGAFSILQSIILPSAERIQHLQCLIYGAQNAEFLLGIGAGRFKLLESINIIFINNFNSPRCPFTFQQSLSFKVFQSLPSFRQATIRIMNNIHPLDLHLPFHQMAKLDLVNTPISCDVFMRIMCQSAPSLTDGAFHVELSVNANQFLKSCRPLCMPNIAHFHIQIVNPGFYPDIIRLFHFPVLRRLRVERSDQCSPFQWDVPRYTAMIATSTVPIETLVLANCAFGFGATSLIKRSRRDTSYQELEELFLLARDVHTLVLPWSVHLHLPTIQKIATGEMLPRLQVLEFGTTHPAIAIDMVRERNEHSSLSSSTGAVPPAPIIRLGLTVPSVNPEGRAVLKKNVELLSLPCGAILNYLPMNMFSFAT</sequence>
<organism evidence="1 2">
    <name type="scientific">Galerina marginata (strain CBS 339.88)</name>
    <dbReference type="NCBI Taxonomy" id="685588"/>
    <lineage>
        <taxon>Eukaryota</taxon>
        <taxon>Fungi</taxon>
        <taxon>Dikarya</taxon>
        <taxon>Basidiomycota</taxon>
        <taxon>Agaricomycotina</taxon>
        <taxon>Agaricomycetes</taxon>
        <taxon>Agaricomycetidae</taxon>
        <taxon>Agaricales</taxon>
        <taxon>Agaricineae</taxon>
        <taxon>Strophariaceae</taxon>
        <taxon>Galerina</taxon>
    </lineage>
</organism>
<name>A0A067SF37_GALM3</name>
<protein>
    <recommendedName>
        <fullName evidence="3">F-box domain-containing protein</fullName>
    </recommendedName>
</protein>
<proteinExistence type="predicted"/>
<keyword evidence="2" id="KW-1185">Reference proteome</keyword>
<evidence type="ECO:0008006" key="3">
    <source>
        <dbReference type="Google" id="ProtNLM"/>
    </source>
</evidence>
<dbReference type="STRING" id="685588.A0A067SF37"/>
<reference evidence="2" key="1">
    <citation type="journal article" date="2014" name="Proc. Natl. Acad. Sci. U.S.A.">
        <title>Extensive sampling of basidiomycete genomes demonstrates inadequacy of the white-rot/brown-rot paradigm for wood decay fungi.</title>
        <authorList>
            <person name="Riley R."/>
            <person name="Salamov A.A."/>
            <person name="Brown D.W."/>
            <person name="Nagy L.G."/>
            <person name="Floudas D."/>
            <person name="Held B.W."/>
            <person name="Levasseur A."/>
            <person name="Lombard V."/>
            <person name="Morin E."/>
            <person name="Otillar R."/>
            <person name="Lindquist E.A."/>
            <person name="Sun H."/>
            <person name="LaButti K.M."/>
            <person name="Schmutz J."/>
            <person name="Jabbour D."/>
            <person name="Luo H."/>
            <person name="Baker S.E."/>
            <person name="Pisabarro A.G."/>
            <person name="Walton J.D."/>
            <person name="Blanchette R.A."/>
            <person name="Henrissat B."/>
            <person name="Martin F."/>
            <person name="Cullen D."/>
            <person name="Hibbett D.S."/>
            <person name="Grigoriev I.V."/>
        </authorList>
    </citation>
    <scope>NUCLEOTIDE SEQUENCE [LARGE SCALE GENOMIC DNA]</scope>
    <source>
        <strain evidence="2">CBS 339.88</strain>
    </source>
</reference>